<evidence type="ECO:0000313" key="1">
    <source>
        <dbReference type="EMBL" id="CEK64422.1"/>
    </source>
</evidence>
<name>A0A0B6Z7R9_9EUPU</name>
<dbReference type="EMBL" id="HACG01017557">
    <property type="protein sequence ID" value="CEK64422.1"/>
    <property type="molecule type" value="Transcribed_RNA"/>
</dbReference>
<sequence>QHSTSESPLHRISSISLQSEKLMSPSVVSKKAVAKIIQKPIIPSPKRVRRNMPDVKQDELTQTKKDLKKISIIMRKPYSNILSPAGTNIYSQSSIHRTSLEAESPLQRTAHVPILVRKKISSSSA</sequence>
<reference evidence="1" key="1">
    <citation type="submission" date="2014-12" db="EMBL/GenBank/DDBJ databases">
        <title>Insight into the proteome of Arion vulgaris.</title>
        <authorList>
            <person name="Aradska J."/>
            <person name="Bulat T."/>
            <person name="Smidak R."/>
            <person name="Sarate P."/>
            <person name="Gangsoo J."/>
            <person name="Sialana F."/>
            <person name="Bilban M."/>
            <person name="Lubec G."/>
        </authorList>
    </citation>
    <scope>NUCLEOTIDE SEQUENCE</scope>
    <source>
        <tissue evidence="1">Skin</tissue>
    </source>
</reference>
<accession>A0A0B6Z7R9</accession>
<protein>
    <submittedName>
        <fullName evidence="1">Uncharacterized protein</fullName>
    </submittedName>
</protein>
<organism evidence="1">
    <name type="scientific">Arion vulgaris</name>
    <dbReference type="NCBI Taxonomy" id="1028688"/>
    <lineage>
        <taxon>Eukaryota</taxon>
        <taxon>Metazoa</taxon>
        <taxon>Spiralia</taxon>
        <taxon>Lophotrochozoa</taxon>
        <taxon>Mollusca</taxon>
        <taxon>Gastropoda</taxon>
        <taxon>Heterobranchia</taxon>
        <taxon>Euthyneura</taxon>
        <taxon>Panpulmonata</taxon>
        <taxon>Eupulmonata</taxon>
        <taxon>Stylommatophora</taxon>
        <taxon>Helicina</taxon>
        <taxon>Arionoidea</taxon>
        <taxon>Arionidae</taxon>
        <taxon>Arion</taxon>
    </lineage>
</organism>
<dbReference type="AlphaFoldDB" id="A0A0B6Z7R9"/>
<feature type="non-terminal residue" evidence="1">
    <location>
        <position position="125"/>
    </location>
</feature>
<gene>
    <name evidence="1" type="primary">ORF51729</name>
</gene>
<proteinExistence type="predicted"/>
<feature type="non-terminal residue" evidence="1">
    <location>
        <position position="1"/>
    </location>
</feature>